<evidence type="ECO:0000313" key="11">
    <source>
        <dbReference type="Proteomes" id="UP001551011"/>
    </source>
</evidence>
<reference evidence="10 11" key="1">
    <citation type="submission" date="2024-06" db="EMBL/GenBank/DDBJ databases">
        <title>The Natural Products Discovery Center: Release of the First 8490 Sequenced Strains for Exploring Actinobacteria Biosynthetic Diversity.</title>
        <authorList>
            <person name="Kalkreuter E."/>
            <person name="Kautsar S.A."/>
            <person name="Yang D."/>
            <person name="Bader C.D."/>
            <person name="Teijaro C.N."/>
            <person name="Fluegel L."/>
            <person name="Davis C.M."/>
            <person name="Simpson J.R."/>
            <person name="Lauterbach L."/>
            <person name="Steele A.D."/>
            <person name="Gui C."/>
            <person name="Meng S."/>
            <person name="Li G."/>
            <person name="Viehrig K."/>
            <person name="Ye F."/>
            <person name="Su P."/>
            <person name="Kiefer A.F."/>
            <person name="Nichols A."/>
            <person name="Cepeda A.J."/>
            <person name="Yan W."/>
            <person name="Fan B."/>
            <person name="Jiang Y."/>
            <person name="Adhikari A."/>
            <person name="Zheng C.-J."/>
            <person name="Schuster L."/>
            <person name="Cowan T.M."/>
            <person name="Smanski M.J."/>
            <person name="Chevrette M.G."/>
            <person name="De Carvalho L.P.S."/>
            <person name="Shen B."/>
        </authorList>
    </citation>
    <scope>NUCLEOTIDE SEQUENCE [LARGE SCALE GENOMIC DNA]</scope>
    <source>
        <strain evidence="10 11">NPDC020594</strain>
    </source>
</reference>
<dbReference type="PANTHER" id="PTHR36923:SF3">
    <property type="entry name" value="FERREDOXIN"/>
    <property type="match status" value="1"/>
</dbReference>
<evidence type="ECO:0000256" key="4">
    <source>
        <dbReference type="ARBA" id="ARBA00022982"/>
    </source>
</evidence>
<feature type="domain" description="4Fe-4S ferredoxin-type" evidence="9">
    <location>
        <begin position="1"/>
        <end position="29"/>
    </location>
</feature>
<evidence type="ECO:0000256" key="2">
    <source>
        <dbReference type="ARBA" id="ARBA00022448"/>
    </source>
</evidence>
<dbReference type="Pfam" id="PF13370">
    <property type="entry name" value="Fer4_13"/>
    <property type="match status" value="1"/>
</dbReference>
<evidence type="ECO:0000256" key="5">
    <source>
        <dbReference type="ARBA" id="ARBA00023004"/>
    </source>
</evidence>
<name>A0ABV3APR9_9ACTN</name>
<comment type="cofactor">
    <cofactor evidence="1">
        <name>[3Fe-4S] cluster</name>
        <dbReference type="ChEBI" id="CHEBI:21137"/>
    </cofactor>
</comment>
<keyword evidence="11" id="KW-1185">Reference proteome</keyword>
<dbReference type="Proteomes" id="UP001551011">
    <property type="component" value="Unassembled WGS sequence"/>
</dbReference>
<comment type="caution">
    <text evidence="10">The sequence shown here is derived from an EMBL/GenBank/DDBJ whole genome shotgun (WGS) entry which is preliminary data.</text>
</comment>
<dbReference type="RefSeq" id="WP_030652997.1">
    <property type="nucleotide sequence ID" value="NZ_JBEXDP010000106.1"/>
</dbReference>
<organism evidence="10 11">
    <name type="scientific">Streptomyces flaveolus</name>
    <dbReference type="NCBI Taxonomy" id="67297"/>
    <lineage>
        <taxon>Bacteria</taxon>
        <taxon>Bacillati</taxon>
        <taxon>Actinomycetota</taxon>
        <taxon>Actinomycetes</taxon>
        <taxon>Kitasatosporales</taxon>
        <taxon>Streptomycetaceae</taxon>
        <taxon>Streptomyces</taxon>
    </lineage>
</organism>
<comment type="function">
    <text evidence="8">Ferredoxins are iron-sulfur proteins that transfer electrons in a wide variety of metabolic reactions.</text>
</comment>
<evidence type="ECO:0000256" key="1">
    <source>
        <dbReference type="ARBA" id="ARBA00001927"/>
    </source>
</evidence>
<sequence length="68" mass="6984">MEIRIDHRTCIGSGQCTLTAPAVFTQDDDGYATLVPEGARTATPKQVTQAALSCPVQAIAVGNAPPGT</sequence>
<accession>A0ABV3APR9</accession>
<dbReference type="SUPFAM" id="SSF54862">
    <property type="entry name" value="4Fe-4S ferredoxins"/>
    <property type="match status" value="1"/>
</dbReference>
<keyword evidence="2 8" id="KW-0813">Transport</keyword>
<dbReference type="InterPro" id="IPR001080">
    <property type="entry name" value="3Fe4S_ferredoxin"/>
</dbReference>
<dbReference type="PROSITE" id="PS51379">
    <property type="entry name" value="4FE4S_FER_2"/>
    <property type="match status" value="1"/>
</dbReference>
<proteinExistence type="predicted"/>
<dbReference type="PANTHER" id="PTHR36923">
    <property type="entry name" value="FERREDOXIN"/>
    <property type="match status" value="1"/>
</dbReference>
<evidence type="ECO:0000256" key="3">
    <source>
        <dbReference type="ARBA" id="ARBA00022723"/>
    </source>
</evidence>
<evidence type="ECO:0000256" key="8">
    <source>
        <dbReference type="RuleBase" id="RU368020"/>
    </source>
</evidence>
<evidence type="ECO:0000256" key="6">
    <source>
        <dbReference type="ARBA" id="ARBA00023014"/>
    </source>
</evidence>
<dbReference type="InterPro" id="IPR017896">
    <property type="entry name" value="4Fe4S_Fe-S-bd"/>
</dbReference>
<evidence type="ECO:0000256" key="7">
    <source>
        <dbReference type="ARBA" id="ARBA00023291"/>
    </source>
</evidence>
<keyword evidence="6 8" id="KW-0411">Iron-sulfur</keyword>
<keyword evidence="7" id="KW-0003">3Fe-4S</keyword>
<evidence type="ECO:0000313" key="10">
    <source>
        <dbReference type="EMBL" id="MEU5713946.1"/>
    </source>
</evidence>
<keyword evidence="5 8" id="KW-0408">Iron</keyword>
<gene>
    <name evidence="10" type="ORF">AB0H04_45405</name>
</gene>
<dbReference type="PRINTS" id="PR00352">
    <property type="entry name" value="3FE4SFRDOXIN"/>
</dbReference>
<dbReference type="EMBL" id="JBFAEG010000065">
    <property type="protein sequence ID" value="MEU5713946.1"/>
    <property type="molecule type" value="Genomic_DNA"/>
</dbReference>
<protein>
    <recommendedName>
        <fullName evidence="8">Ferredoxin</fullName>
    </recommendedName>
</protein>
<keyword evidence="3 8" id="KW-0479">Metal-binding</keyword>
<evidence type="ECO:0000259" key="9">
    <source>
        <dbReference type="PROSITE" id="PS51379"/>
    </source>
</evidence>
<keyword evidence="4 8" id="KW-0249">Electron transport</keyword>
<dbReference type="Gene3D" id="3.30.70.20">
    <property type="match status" value="1"/>
</dbReference>
<dbReference type="InterPro" id="IPR051269">
    <property type="entry name" value="Fe-S_cluster_ET"/>
</dbReference>